<organism evidence="1">
    <name type="scientific">Tanacetum cinerariifolium</name>
    <name type="common">Dalmatian daisy</name>
    <name type="synonym">Chrysanthemum cinerariifolium</name>
    <dbReference type="NCBI Taxonomy" id="118510"/>
    <lineage>
        <taxon>Eukaryota</taxon>
        <taxon>Viridiplantae</taxon>
        <taxon>Streptophyta</taxon>
        <taxon>Embryophyta</taxon>
        <taxon>Tracheophyta</taxon>
        <taxon>Spermatophyta</taxon>
        <taxon>Magnoliopsida</taxon>
        <taxon>eudicotyledons</taxon>
        <taxon>Gunneridae</taxon>
        <taxon>Pentapetalae</taxon>
        <taxon>asterids</taxon>
        <taxon>campanulids</taxon>
        <taxon>Asterales</taxon>
        <taxon>Asteraceae</taxon>
        <taxon>Asteroideae</taxon>
        <taxon>Anthemideae</taxon>
        <taxon>Anthemidinae</taxon>
        <taxon>Tanacetum</taxon>
    </lineage>
</organism>
<gene>
    <name evidence="1" type="ORF">Tci_833117</name>
</gene>
<dbReference type="GO" id="GO:0003964">
    <property type="term" value="F:RNA-directed DNA polymerase activity"/>
    <property type="evidence" value="ECO:0007669"/>
    <property type="project" value="UniProtKB-KW"/>
</dbReference>
<reference evidence="1" key="1">
    <citation type="journal article" date="2019" name="Sci. Rep.">
        <title>Draft genome of Tanacetum cinerariifolium, the natural source of mosquito coil.</title>
        <authorList>
            <person name="Yamashiro T."/>
            <person name="Shiraishi A."/>
            <person name="Satake H."/>
            <person name="Nakayama K."/>
        </authorList>
    </citation>
    <scope>NUCLEOTIDE SEQUENCE</scope>
</reference>
<keyword evidence="1" id="KW-0808">Transferase</keyword>
<dbReference type="EMBL" id="BKCJ010988434">
    <property type="protein sequence ID" value="GFC61147.1"/>
    <property type="molecule type" value="Genomic_DNA"/>
</dbReference>
<dbReference type="PANTHER" id="PTHR33116:SF79">
    <property type="entry name" value="REVERSE TRANSCRIPTASE DOMAIN, ZINC FINGER, CCHC-TYPE-RELATED"/>
    <property type="match status" value="1"/>
</dbReference>
<name>A0A699Q5U2_TANCI</name>
<keyword evidence="1" id="KW-0548">Nucleotidyltransferase</keyword>
<evidence type="ECO:0000313" key="1">
    <source>
        <dbReference type="EMBL" id="GFC61147.1"/>
    </source>
</evidence>
<proteinExistence type="predicted"/>
<dbReference type="AlphaFoldDB" id="A0A699Q5U2"/>
<protein>
    <submittedName>
        <fullName evidence="1">RNA-directed DNA polymerase, eukaryota, reverse transcriptase zinc-binding domain protein</fullName>
    </submittedName>
</protein>
<accession>A0A699Q5U2</accession>
<keyword evidence="1" id="KW-0695">RNA-directed DNA polymerase</keyword>
<dbReference type="PANTHER" id="PTHR33116">
    <property type="entry name" value="REVERSE TRANSCRIPTASE ZINC-BINDING DOMAIN-CONTAINING PROTEIN-RELATED-RELATED"/>
    <property type="match status" value="1"/>
</dbReference>
<sequence length="136" mass="15798">MSPSVFLYGVWRKINVHKSKLLCVNVPDEEISNTALVLGCGVEKFPMMYLRVHVGSNMCRCGYWNCIVQKFESKMSRWKARILSVRGRLSLIKAVLGNLPTYYMSLYWMTKTVQKRLESMRNRFFLGGDLDGKKFT</sequence>
<comment type="caution">
    <text evidence="1">The sequence shown here is derived from an EMBL/GenBank/DDBJ whole genome shotgun (WGS) entry which is preliminary data.</text>
</comment>